<dbReference type="OrthoDB" id="1373726at2"/>
<reference evidence="2 3" key="1">
    <citation type="submission" date="2018-10" db="EMBL/GenBank/DDBJ databases">
        <title>Ulvibacterium marinum gen. nov., sp. nov., a novel marine bacterium of the family Flavobacteriaceae, isolated from a culture of the green alga Ulva prolifera.</title>
        <authorList>
            <person name="Zhang Z."/>
        </authorList>
    </citation>
    <scope>NUCLEOTIDE SEQUENCE [LARGE SCALE GENOMIC DNA]</scope>
    <source>
        <strain evidence="2 3">CCMM003</strain>
    </source>
</reference>
<comment type="caution">
    <text evidence="2">The sequence shown here is derived from an EMBL/GenBank/DDBJ whole genome shotgun (WGS) entry which is preliminary data.</text>
</comment>
<protein>
    <submittedName>
        <fullName evidence="2">Uncharacterized protein</fullName>
    </submittedName>
</protein>
<feature type="region of interest" description="Disordered" evidence="1">
    <location>
        <begin position="42"/>
        <end position="66"/>
    </location>
</feature>
<keyword evidence="3" id="KW-1185">Reference proteome</keyword>
<evidence type="ECO:0000313" key="3">
    <source>
        <dbReference type="Proteomes" id="UP000276603"/>
    </source>
</evidence>
<sequence>MKSTSLSLTESFVKIFLPIFLFSMVLLNSSCSTDNEDTIEVIDNSQISDDTENNDGTDNDVDENPDTSGAIVFEENFVLEDNRRLVNFVLSNNEYNKFLEGEGDVKMVSQKVYEHFNDDFDFIFILSVEEQQPDGLYYGRSYKVKNDVQGLGMSLYEGTPEYGSLGTLKSVIHMPRTEYIVNGPFLHEIAHYWSNHSFIPTTIGGHWGYSSAGGQLGGFDELIDLGNNTYQGKLNGKNGFGPNANGGNSVPYSNIELYAMGLISSGELESIQVAENPERGSAFGQFTADAITTLTNADLITQHGERVPSVQNSQKSFKALAVIISTTKIGEDQSDTISRHLENFARQGTPDGYWGNTYNFWMATGERASLDIQVLDEDLK</sequence>
<dbReference type="EMBL" id="RBCJ01000003">
    <property type="protein sequence ID" value="RKN79435.1"/>
    <property type="molecule type" value="Genomic_DNA"/>
</dbReference>
<name>A0A3B0C0J4_9FLAO</name>
<proteinExistence type="predicted"/>
<gene>
    <name evidence="2" type="ORF">D7Z94_14080</name>
</gene>
<feature type="compositionally biased region" description="Acidic residues" evidence="1">
    <location>
        <begin position="49"/>
        <end position="65"/>
    </location>
</feature>
<dbReference type="AlphaFoldDB" id="A0A3B0C0J4"/>
<organism evidence="2 3">
    <name type="scientific">Ulvibacterium marinum</name>
    <dbReference type="NCBI Taxonomy" id="2419782"/>
    <lineage>
        <taxon>Bacteria</taxon>
        <taxon>Pseudomonadati</taxon>
        <taxon>Bacteroidota</taxon>
        <taxon>Flavobacteriia</taxon>
        <taxon>Flavobacteriales</taxon>
        <taxon>Flavobacteriaceae</taxon>
        <taxon>Ulvibacterium</taxon>
    </lineage>
</organism>
<dbReference type="Proteomes" id="UP000276603">
    <property type="component" value="Unassembled WGS sequence"/>
</dbReference>
<accession>A0A3B0C0J4</accession>
<dbReference type="RefSeq" id="WP_120712249.1">
    <property type="nucleotide sequence ID" value="NZ_RBCJ01000003.1"/>
</dbReference>
<evidence type="ECO:0000313" key="2">
    <source>
        <dbReference type="EMBL" id="RKN79435.1"/>
    </source>
</evidence>
<evidence type="ECO:0000256" key="1">
    <source>
        <dbReference type="SAM" id="MobiDB-lite"/>
    </source>
</evidence>